<protein>
    <recommendedName>
        <fullName evidence="1">Alpha-ketoglutarate-dependent dioxygenase AlkB-like domain-containing protein</fullName>
    </recommendedName>
</protein>
<name>A0A382WCU3_9ZZZZ</name>
<gene>
    <name evidence="2" type="ORF">METZ01_LOCUS409511</name>
</gene>
<dbReference type="InterPro" id="IPR032852">
    <property type="entry name" value="ALKBH2"/>
</dbReference>
<evidence type="ECO:0000313" key="2">
    <source>
        <dbReference type="EMBL" id="SVD56657.1"/>
    </source>
</evidence>
<feature type="domain" description="Alpha-ketoglutarate-dependent dioxygenase AlkB-like" evidence="1">
    <location>
        <begin position="35"/>
        <end position="140"/>
    </location>
</feature>
<proteinExistence type="predicted"/>
<dbReference type="InterPro" id="IPR027450">
    <property type="entry name" value="AlkB-like"/>
</dbReference>
<dbReference type="SUPFAM" id="SSF51197">
    <property type="entry name" value="Clavaminate synthase-like"/>
    <property type="match status" value="1"/>
</dbReference>
<dbReference type="GO" id="GO:0035516">
    <property type="term" value="F:broad specificity oxidative DNA demethylase activity"/>
    <property type="evidence" value="ECO:0007669"/>
    <property type="project" value="TreeGrafter"/>
</dbReference>
<dbReference type="InterPro" id="IPR037151">
    <property type="entry name" value="AlkB-like_sf"/>
</dbReference>
<feature type="non-terminal residue" evidence="2">
    <location>
        <position position="142"/>
    </location>
</feature>
<dbReference type="AlphaFoldDB" id="A0A382WCU3"/>
<evidence type="ECO:0000259" key="1">
    <source>
        <dbReference type="Pfam" id="PF13532"/>
    </source>
</evidence>
<accession>A0A382WCU3</accession>
<dbReference type="GO" id="GO:0006307">
    <property type="term" value="P:DNA alkylation repair"/>
    <property type="evidence" value="ECO:0007669"/>
    <property type="project" value="TreeGrafter"/>
</dbReference>
<dbReference type="PANTHER" id="PTHR31573">
    <property type="entry name" value="ALPHA-KETOGLUTARATE-DEPENDENT DIOXYGENASE ALKB HOMOLOG 2"/>
    <property type="match status" value="1"/>
</dbReference>
<dbReference type="Gene3D" id="2.60.120.590">
    <property type="entry name" value="Alpha-ketoglutarate-dependent dioxygenase AlkB-like"/>
    <property type="match status" value="1"/>
</dbReference>
<sequence length="142" mass="16177">MLPTDMSDDPRQGDLFNTSGVEELDLDGADVVIHRRHFDAGDADRFFQALHEEVDWGQEEMLLFGKRQPIPRLTAWYGDPHETYSYSGIAMSPKPWTDLLAEIRDRTGQVAETRFNSVLLNLYRDGQDSVGWHADDEPELGP</sequence>
<dbReference type="GO" id="GO:0008198">
    <property type="term" value="F:ferrous iron binding"/>
    <property type="evidence" value="ECO:0007669"/>
    <property type="project" value="TreeGrafter"/>
</dbReference>
<dbReference type="GO" id="GO:0051747">
    <property type="term" value="F:cytosine C-5 DNA demethylase activity"/>
    <property type="evidence" value="ECO:0007669"/>
    <property type="project" value="TreeGrafter"/>
</dbReference>
<dbReference type="EMBL" id="UINC01158877">
    <property type="protein sequence ID" value="SVD56657.1"/>
    <property type="molecule type" value="Genomic_DNA"/>
</dbReference>
<organism evidence="2">
    <name type="scientific">marine metagenome</name>
    <dbReference type="NCBI Taxonomy" id="408172"/>
    <lineage>
        <taxon>unclassified sequences</taxon>
        <taxon>metagenomes</taxon>
        <taxon>ecological metagenomes</taxon>
    </lineage>
</organism>
<dbReference type="PANTHER" id="PTHR31573:SF1">
    <property type="entry name" value="DNA OXIDATIVE DEMETHYLASE ALKBH2"/>
    <property type="match status" value="1"/>
</dbReference>
<reference evidence="2" key="1">
    <citation type="submission" date="2018-05" db="EMBL/GenBank/DDBJ databases">
        <authorList>
            <person name="Lanie J.A."/>
            <person name="Ng W.-L."/>
            <person name="Kazmierczak K.M."/>
            <person name="Andrzejewski T.M."/>
            <person name="Davidsen T.M."/>
            <person name="Wayne K.J."/>
            <person name="Tettelin H."/>
            <person name="Glass J.I."/>
            <person name="Rusch D."/>
            <person name="Podicherti R."/>
            <person name="Tsui H.-C.T."/>
            <person name="Winkler M.E."/>
        </authorList>
    </citation>
    <scope>NUCLEOTIDE SEQUENCE</scope>
</reference>
<dbReference type="Pfam" id="PF13532">
    <property type="entry name" value="2OG-FeII_Oxy_2"/>
    <property type="match status" value="1"/>
</dbReference>